<feature type="compositionally biased region" description="Basic residues" evidence="1">
    <location>
        <begin position="147"/>
        <end position="158"/>
    </location>
</feature>
<dbReference type="EMBL" id="LR586016">
    <property type="protein sequence ID" value="VIP01091.1"/>
    <property type="molecule type" value="Genomic_DNA"/>
</dbReference>
<feature type="compositionally biased region" description="Acidic residues" evidence="1">
    <location>
        <begin position="133"/>
        <end position="142"/>
    </location>
</feature>
<dbReference type="KEGG" id="tim:GMBLW1_28690"/>
<feature type="transmembrane region" description="Helical" evidence="2">
    <location>
        <begin position="43"/>
        <end position="63"/>
    </location>
</feature>
<feature type="transmembrane region" description="Helical" evidence="2">
    <location>
        <begin position="7"/>
        <end position="23"/>
    </location>
</feature>
<protein>
    <submittedName>
        <fullName evidence="3">Uncharacterized protein</fullName>
    </submittedName>
</protein>
<feature type="transmembrane region" description="Helical" evidence="2">
    <location>
        <begin position="70"/>
        <end position="88"/>
    </location>
</feature>
<organism evidence="3">
    <name type="scientific">Tuwongella immobilis</name>
    <dbReference type="NCBI Taxonomy" id="692036"/>
    <lineage>
        <taxon>Bacteria</taxon>
        <taxon>Pseudomonadati</taxon>
        <taxon>Planctomycetota</taxon>
        <taxon>Planctomycetia</taxon>
        <taxon>Gemmatales</taxon>
        <taxon>Gemmataceae</taxon>
        <taxon>Tuwongella</taxon>
    </lineage>
</organism>
<accession>A0A6C2YIJ2</accession>
<name>A0A6C2YIJ2_9BACT</name>
<keyword evidence="4" id="KW-1185">Reference proteome</keyword>
<dbReference type="InParanoid" id="A0A6C2YIJ2"/>
<reference evidence="3" key="1">
    <citation type="submission" date="2019-04" db="EMBL/GenBank/DDBJ databases">
        <authorList>
            <consortium name="Science for Life Laboratories"/>
        </authorList>
    </citation>
    <scope>NUCLEOTIDE SEQUENCE</scope>
    <source>
        <strain evidence="3">MBLW1</strain>
    </source>
</reference>
<feature type="region of interest" description="Disordered" evidence="1">
    <location>
        <begin position="120"/>
        <end position="158"/>
    </location>
</feature>
<sequence>MPRGLQILIGGICLALVWVFYLLMNLPPELDRKPGDKPQQTLAQVVCMITFGVWAFALLIPYGRPMSYRIASFILAAMLGALSIYAFQKSDYRASSFAGIVGGTCLTYALLGRFEHEPPVRIRPRKPRSRSEDYDDNDDDDETPRPKPIRKKRKPSTD</sequence>
<dbReference type="RefSeq" id="WP_162656330.1">
    <property type="nucleotide sequence ID" value="NZ_LR593887.1"/>
</dbReference>
<proteinExistence type="predicted"/>
<dbReference type="EMBL" id="LR593887">
    <property type="protein sequence ID" value="VTR97607.1"/>
    <property type="molecule type" value="Genomic_DNA"/>
</dbReference>
<evidence type="ECO:0000256" key="2">
    <source>
        <dbReference type="SAM" id="Phobius"/>
    </source>
</evidence>
<keyword evidence="2" id="KW-0812">Transmembrane</keyword>
<gene>
    <name evidence="3" type="ORF">GMBLW1_28690</name>
</gene>
<dbReference type="Proteomes" id="UP000464378">
    <property type="component" value="Chromosome"/>
</dbReference>
<evidence type="ECO:0000313" key="4">
    <source>
        <dbReference type="Proteomes" id="UP000464378"/>
    </source>
</evidence>
<feature type="transmembrane region" description="Helical" evidence="2">
    <location>
        <begin position="94"/>
        <end position="111"/>
    </location>
</feature>
<keyword evidence="2" id="KW-0472">Membrane</keyword>
<keyword evidence="2" id="KW-1133">Transmembrane helix</keyword>
<dbReference type="AlphaFoldDB" id="A0A6C2YIJ2"/>
<evidence type="ECO:0000256" key="1">
    <source>
        <dbReference type="SAM" id="MobiDB-lite"/>
    </source>
</evidence>
<evidence type="ECO:0000313" key="3">
    <source>
        <dbReference type="EMBL" id="VIP01091.1"/>
    </source>
</evidence>